<name>A0A956NG78_UNCEI</name>
<dbReference type="GO" id="GO:0140664">
    <property type="term" value="F:ATP-dependent DNA damage sensor activity"/>
    <property type="evidence" value="ECO:0007669"/>
    <property type="project" value="InterPro"/>
</dbReference>
<dbReference type="GO" id="GO:0006298">
    <property type="term" value="P:mismatch repair"/>
    <property type="evidence" value="ECO:0007669"/>
    <property type="project" value="InterPro"/>
</dbReference>
<dbReference type="InterPro" id="IPR000432">
    <property type="entry name" value="DNA_mismatch_repair_MutS_C"/>
</dbReference>
<evidence type="ECO:0000256" key="4">
    <source>
        <dbReference type="SAM" id="Phobius"/>
    </source>
</evidence>
<dbReference type="SMART" id="SM00534">
    <property type="entry name" value="MUTSac"/>
    <property type="match status" value="1"/>
</dbReference>
<dbReference type="InterPro" id="IPR027417">
    <property type="entry name" value="P-loop_NTPase"/>
</dbReference>
<feature type="transmembrane region" description="Helical" evidence="4">
    <location>
        <begin position="24"/>
        <end position="46"/>
    </location>
</feature>
<dbReference type="GO" id="GO:0005524">
    <property type="term" value="F:ATP binding"/>
    <property type="evidence" value="ECO:0007669"/>
    <property type="project" value="UniProtKB-KW"/>
</dbReference>
<evidence type="ECO:0000256" key="1">
    <source>
        <dbReference type="ARBA" id="ARBA00022741"/>
    </source>
</evidence>
<keyword evidence="4" id="KW-0472">Membrane</keyword>
<dbReference type="InterPro" id="IPR045076">
    <property type="entry name" value="MutS"/>
</dbReference>
<evidence type="ECO:0000313" key="7">
    <source>
        <dbReference type="Proteomes" id="UP000739538"/>
    </source>
</evidence>
<dbReference type="Pfam" id="PF00488">
    <property type="entry name" value="MutS_V"/>
    <property type="match status" value="1"/>
</dbReference>
<dbReference type="Gene3D" id="1.10.1420.10">
    <property type="match status" value="1"/>
</dbReference>
<keyword evidence="4" id="KW-0812">Transmembrane</keyword>
<dbReference type="GO" id="GO:0030983">
    <property type="term" value="F:mismatched DNA binding"/>
    <property type="evidence" value="ECO:0007669"/>
    <property type="project" value="InterPro"/>
</dbReference>
<dbReference type="SUPFAM" id="SSF48334">
    <property type="entry name" value="DNA repair protein MutS, domain III"/>
    <property type="match status" value="1"/>
</dbReference>
<accession>A0A956NG78</accession>
<evidence type="ECO:0000259" key="5">
    <source>
        <dbReference type="SMART" id="SM00534"/>
    </source>
</evidence>
<dbReference type="Gene3D" id="3.40.50.300">
    <property type="entry name" value="P-loop containing nucleotide triphosphate hydrolases"/>
    <property type="match status" value="1"/>
</dbReference>
<keyword evidence="2" id="KW-0067">ATP-binding</keyword>
<dbReference type="EMBL" id="JAGQHS010000069">
    <property type="protein sequence ID" value="MCA9756840.1"/>
    <property type="molecule type" value="Genomic_DNA"/>
</dbReference>
<keyword evidence="4" id="KW-1133">Transmembrane helix</keyword>
<feature type="transmembrane region" description="Helical" evidence="4">
    <location>
        <begin position="210"/>
        <end position="231"/>
    </location>
</feature>
<gene>
    <name evidence="6" type="ORF">KDA27_13635</name>
</gene>
<reference evidence="6" key="2">
    <citation type="journal article" date="2021" name="Microbiome">
        <title>Successional dynamics and alternative stable states in a saline activated sludge microbial community over 9 years.</title>
        <authorList>
            <person name="Wang Y."/>
            <person name="Ye J."/>
            <person name="Ju F."/>
            <person name="Liu L."/>
            <person name="Boyd J.A."/>
            <person name="Deng Y."/>
            <person name="Parks D.H."/>
            <person name="Jiang X."/>
            <person name="Yin X."/>
            <person name="Woodcroft B.J."/>
            <person name="Tyson G.W."/>
            <person name="Hugenholtz P."/>
            <person name="Polz M.F."/>
            <person name="Zhang T."/>
        </authorList>
    </citation>
    <scope>NUCLEOTIDE SEQUENCE</scope>
    <source>
        <strain evidence="6">HKST-UBA02</strain>
    </source>
</reference>
<proteinExistence type="predicted"/>
<evidence type="ECO:0000256" key="2">
    <source>
        <dbReference type="ARBA" id="ARBA00022840"/>
    </source>
</evidence>
<feature type="domain" description="DNA mismatch repair proteins mutS family" evidence="5">
    <location>
        <begin position="443"/>
        <end position="621"/>
    </location>
</feature>
<organism evidence="6 7">
    <name type="scientific">Eiseniibacteriota bacterium</name>
    <dbReference type="NCBI Taxonomy" id="2212470"/>
    <lineage>
        <taxon>Bacteria</taxon>
        <taxon>Candidatus Eiseniibacteriota</taxon>
    </lineage>
</organism>
<dbReference type="PANTHER" id="PTHR11361">
    <property type="entry name" value="DNA MISMATCH REPAIR PROTEIN MUTS FAMILY MEMBER"/>
    <property type="match status" value="1"/>
</dbReference>
<evidence type="ECO:0000313" key="6">
    <source>
        <dbReference type="EMBL" id="MCA9756840.1"/>
    </source>
</evidence>
<dbReference type="PANTHER" id="PTHR11361:SF99">
    <property type="entry name" value="DNA MISMATCH REPAIR PROTEIN"/>
    <property type="match status" value="1"/>
</dbReference>
<protein>
    <submittedName>
        <fullName evidence="6">DNA mismatch repair protein MutS</fullName>
    </submittedName>
</protein>
<dbReference type="AlphaFoldDB" id="A0A956NG78"/>
<evidence type="ECO:0000256" key="3">
    <source>
        <dbReference type="ARBA" id="ARBA00023125"/>
    </source>
</evidence>
<sequence>MTPREEYESRLGLRVDEAKRVERLYGTLSNLRLLVFALFLLSLWLVLGSPKWPLWVALIPPGIFLVLFIFHEIVAQRLVRAQRAVRYYELAIARLDDRWVGVGPEGREYASPRHPYAIDLDLFGPGSLFQRLSLARTRFGERTLAGWLLAPAAPTEIRARQQAVEELRPELDLRENIALEGEELELRGDPDAFVRWAETPPAVSGVVLRVAVYGFVALALLSVVGALRWGWGWSPFILSLMAQILVRVRFQKSLDASTADLDDAHDELQLLATVLSRFEQHPVRCEWLTEVRLRLESEGRPPSIWIRRLGRLFDLFEAKRNSLFAPISFVLMLDFIIGFALDDWRRRVGGRSRAWLEALGDLEAISSLAGYAYERSDDVFATVRESEDARTGADTRGVAETSAAPRAEGPYVSFVEAESLGHPLLPADACIRNDVTLGGRAGPDLLVVSGSNMSGKSTFLRTLGMGVVLAQAGAPVRCRRLELSPLRLGASIRVMDSIQEGVSHFYAEVKRLRQIVERTEEGSNVLFLVDEILQGTNSHDRRIGVEAVMQTLVDRGAVGVITTHDLALTEMVGRLRGRAENVHFQDELEDGRMRFDYRLRPGVVSKSNALELMRSVGLDVGPRT</sequence>
<dbReference type="SUPFAM" id="SSF52540">
    <property type="entry name" value="P-loop containing nucleoside triphosphate hydrolases"/>
    <property type="match status" value="1"/>
</dbReference>
<dbReference type="GO" id="GO:0005829">
    <property type="term" value="C:cytosol"/>
    <property type="evidence" value="ECO:0007669"/>
    <property type="project" value="TreeGrafter"/>
</dbReference>
<dbReference type="InterPro" id="IPR036187">
    <property type="entry name" value="DNA_mismatch_repair_MutS_sf"/>
</dbReference>
<dbReference type="Proteomes" id="UP000739538">
    <property type="component" value="Unassembled WGS sequence"/>
</dbReference>
<keyword evidence="3" id="KW-0238">DNA-binding</keyword>
<comment type="caution">
    <text evidence="6">The sequence shown here is derived from an EMBL/GenBank/DDBJ whole genome shotgun (WGS) entry which is preliminary data.</text>
</comment>
<feature type="transmembrane region" description="Helical" evidence="4">
    <location>
        <begin position="52"/>
        <end position="70"/>
    </location>
</feature>
<reference evidence="6" key="1">
    <citation type="submission" date="2020-04" db="EMBL/GenBank/DDBJ databases">
        <authorList>
            <person name="Zhang T."/>
        </authorList>
    </citation>
    <scope>NUCLEOTIDE SEQUENCE</scope>
    <source>
        <strain evidence="6">HKST-UBA02</strain>
    </source>
</reference>
<keyword evidence="1" id="KW-0547">Nucleotide-binding</keyword>